<evidence type="ECO:0000313" key="1">
    <source>
        <dbReference type="EMBL" id="VEL14211.1"/>
    </source>
</evidence>
<organism evidence="1 2">
    <name type="scientific">Protopolystoma xenopodis</name>
    <dbReference type="NCBI Taxonomy" id="117903"/>
    <lineage>
        <taxon>Eukaryota</taxon>
        <taxon>Metazoa</taxon>
        <taxon>Spiralia</taxon>
        <taxon>Lophotrochozoa</taxon>
        <taxon>Platyhelminthes</taxon>
        <taxon>Monogenea</taxon>
        <taxon>Polyopisthocotylea</taxon>
        <taxon>Polystomatidea</taxon>
        <taxon>Polystomatidae</taxon>
        <taxon>Protopolystoma</taxon>
    </lineage>
</organism>
<keyword evidence="2" id="KW-1185">Reference proteome</keyword>
<protein>
    <submittedName>
        <fullName evidence="1">Uncharacterized protein</fullName>
    </submittedName>
</protein>
<evidence type="ECO:0000313" key="2">
    <source>
        <dbReference type="Proteomes" id="UP000784294"/>
    </source>
</evidence>
<dbReference type="AlphaFoldDB" id="A0A3S5AE95"/>
<sequence length="79" mass="9080">MCVRFKMSAMQPTDEFECLLKVPGLTLLQTVVKWTHLTVNRCYQGQTLLLSHCLFAAWRHNVQATVTDAATTRLDLEQR</sequence>
<accession>A0A3S5AE95</accession>
<name>A0A3S5AE95_9PLAT</name>
<comment type="caution">
    <text evidence="1">The sequence shown here is derived from an EMBL/GenBank/DDBJ whole genome shotgun (WGS) entry which is preliminary data.</text>
</comment>
<dbReference type="EMBL" id="CAAALY010020368">
    <property type="protein sequence ID" value="VEL14211.1"/>
    <property type="molecule type" value="Genomic_DNA"/>
</dbReference>
<proteinExistence type="predicted"/>
<reference evidence="1" key="1">
    <citation type="submission" date="2018-11" db="EMBL/GenBank/DDBJ databases">
        <authorList>
            <consortium name="Pathogen Informatics"/>
        </authorList>
    </citation>
    <scope>NUCLEOTIDE SEQUENCE</scope>
</reference>
<dbReference type="Proteomes" id="UP000784294">
    <property type="component" value="Unassembled WGS sequence"/>
</dbReference>
<gene>
    <name evidence="1" type="ORF">PXEA_LOCUS7651</name>
</gene>